<dbReference type="GO" id="GO:0015562">
    <property type="term" value="F:efflux transmembrane transporter activity"/>
    <property type="evidence" value="ECO:0007669"/>
    <property type="project" value="TreeGrafter"/>
</dbReference>
<evidence type="ECO:0000313" key="4">
    <source>
        <dbReference type="EMBL" id="TMQ50870.1"/>
    </source>
</evidence>
<dbReference type="PRINTS" id="PR01490">
    <property type="entry name" value="RTXTOXIND"/>
</dbReference>
<proteinExistence type="inferred from homology"/>
<feature type="domain" description="Multidrug resistance protein MdtA-like barrel-sandwich hybrid" evidence="2">
    <location>
        <begin position="59"/>
        <end position="208"/>
    </location>
</feature>
<dbReference type="Gene3D" id="1.10.287.470">
    <property type="entry name" value="Helix hairpin bin"/>
    <property type="match status" value="1"/>
</dbReference>
<dbReference type="InterPro" id="IPR006143">
    <property type="entry name" value="RND_pump_MFP"/>
</dbReference>
<name>A0A538SHN2_UNCEI</name>
<dbReference type="Proteomes" id="UP000317716">
    <property type="component" value="Unassembled WGS sequence"/>
</dbReference>
<protein>
    <submittedName>
        <fullName evidence="4">Efflux RND transporter periplasmic adaptor subunit</fullName>
    </submittedName>
</protein>
<comment type="caution">
    <text evidence="4">The sequence shown here is derived from an EMBL/GenBank/DDBJ whole genome shotgun (WGS) entry which is preliminary data.</text>
</comment>
<dbReference type="InterPro" id="IPR058636">
    <property type="entry name" value="Beta-barrel_YknX"/>
</dbReference>
<dbReference type="EMBL" id="VBOS01000398">
    <property type="protein sequence ID" value="TMQ50870.1"/>
    <property type="molecule type" value="Genomic_DNA"/>
</dbReference>
<reference evidence="4 5" key="1">
    <citation type="journal article" date="2019" name="Nat. Microbiol.">
        <title>Mediterranean grassland soil C-N compound turnover is dependent on rainfall and depth, and is mediated by genomically divergent microorganisms.</title>
        <authorList>
            <person name="Diamond S."/>
            <person name="Andeer P.F."/>
            <person name="Li Z."/>
            <person name="Crits-Christoph A."/>
            <person name="Burstein D."/>
            <person name="Anantharaman K."/>
            <person name="Lane K.R."/>
            <person name="Thomas B.C."/>
            <person name="Pan C."/>
            <person name="Northen T.R."/>
            <person name="Banfield J.F."/>
        </authorList>
    </citation>
    <scope>NUCLEOTIDE SEQUENCE [LARGE SCALE GENOMIC DNA]</scope>
    <source>
        <strain evidence="4">WS_2</strain>
    </source>
</reference>
<evidence type="ECO:0000259" key="2">
    <source>
        <dbReference type="Pfam" id="PF25917"/>
    </source>
</evidence>
<dbReference type="PANTHER" id="PTHR30469:SF33">
    <property type="entry name" value="SLR1207 PROTEIN"/>
    <property type="match status" value="1"/>
</dbReference>
<evidence type="ECO:0000313" key="5">
    <source>
        <dbReference type="Proteomes" id="UP000317716"/>
    </source>
</evidence>
<dbReference type="PANTHER" id="PTHR30469">
    <property type="entry name" value="MULTIDRUG RESISTANCE PROTEIN MDTA"/>
    <property type="match status" value="1"/>
</dbReference>
<sequence>MKKKWIWIGLGGLVLVLLVVANVARQSAGKIVAVQFARVRREDITARVRAPGKIEPRTQVKVSADVMGKIVQLPVKEGDRVKQGQLMLQLDDTQYRSAHNQARAAHASAEARLSETESSLKVVQANYQRQKALFEQKLLSQAEWDQANTNYESARAAVATAREEVSRSQAALEGALDNLSKCRFLAPFEGVVSALNVEAGEVVITGTMNNPGTQILVVSDLSRMLVRADVDETAVMDLKVGQKAKITVDALPDTSFVGTVTEIGNTAKRTITAGSEGQTNFEVKVVFDQDVPQVRPGMTADVEIETGTHAKTLGVPIQAVVVRTERELQRAAHKDRPARRARKDGTMLAADDDTIGRKEKEITGMFVVRAGSATFVPVRTGLASETEIEVFGDAKEGESVVAGPYKALRELKPNTKVKQEAVGSRGRKT</sequence>
<dbReference type="NCBIfam" id="TIGR01730">
    <property type="entry name" value="RND_mfp"/>
    <property type="match status" value="1"/>
</dbReference>
<accession>A0A538SHN2</accession>
<gene>
    <name evidence="4" type="ORF">E6K72_11060</name>
</gene>
<dbReference type="Pfam" id="PF25990">
    <property type="entry name" value="Beta-barrel_YknX"/>
    <property type="match status" value="1"/>
</dbReference>
<organism evidence="4 5">
    <name type="scientific">Eiseniibacteriota bacterium</name>
    <dbReference type="NCBI Taxonomy" id="2212470"/>
    <lineage>
        <taxon>Bacteria</taxon>
        <taxon>Candidatus Eiseniibacteriota</taxon>
    </lineage>
</organism>
<dbReference type="SUPFAM" id="SSF111369">
    <property type="entry name" value="HlyD-like secretion proteins"/>
    <property type="match status" value="1"/>
</dbReference>
<dbReference type="Gene3D" id="2.40.50.100">
    <property type="match status" value="1"/>
</dbReference>
<comment type="similarity">
    <text evidence="1">Belongs to the membrane fusion protein (MFP) (TC 8.A.1) family.</text>
</comment>
<dbReference type="Pfam" id="PF25917">
    <property type="entry name" value="BSH_RND"/>
    <property type="match status" value="1"/>
</dbReference>
<feature type="domain" description="YknX-like beta-barrel" evidence="3">
    <location>
        <begin position="224"/>
        <end position="304"/>
    </location>
</feature>
<evidence type="ECO:0000256" key="1">
    <source>
        <dbReference type="ARBA" id="ARBA00009477"/>
    </source>
</evidence>
<dbReference type="AlphaFoldDB" id="A0A538SHN2"/>
<dbReference type="InterPro" id="IPR058625">
    <property type="entry name" value="MdtA-like_BSH"/>
</dbReference>
<dbReference type="GO" id="GO:1990281">
    <property type="term" value="C:efflux pump complex"/>
    <property type="evidence" value="ECO:0007669"/>
    <property type="project" value="TreeGrafter"/>
</dbReference>
<dbReference type="Gene3D" id="2.40.30.170">
    <property type="match status" value="1"/>
</dbReference>
<evidence type="ECO:0000259" key="3">
    <source>
        <dbReference type="Pfam" id="PF25990"/>
    </source>
</evidence>